<reference evidence="2" key="4">
    <citation type="journal article" date="2001" name="Nature">
        <title>Functional annotation of a full-length mouse cDNA collection.</title>
        <authorList>
            <consortium name="The RIKEN Genome Exploration Research Group Phase II Team and the FANTOM Consortium"/>
        </authorList>
    </citation>
    <scope>NUCLEOTIDE SEQUENCE</scope>
    <source>
        <strain evidence="2">C57BL/6J</strain>
        <tissue evidence="2">Hippocampus</tissue>
    </source>
</reference>
<accession>Q8C425</accession>
<evidence type="ECO:0000313" key="2">
    <source>
        <dbReference type="EMBL" id="BAC38806.1"/>
    </source>
</evidence>
<dbReference type="EMBL" id="AK083199">
    <property type="protein sequence ID" value="BAC38806.1"/>
    <property type="molecule type" value="mRNA"/>
</dbReference>
<dbReference type="AGR" id="MGI:3704498"/>
<reference evidence="2" key="8">
    <citation type="journal article" date="2005" name="Science">
        <title>Antisense Transcription in the Mammalian Transcriptome.</title>
        <authorList>
            <consortium name="RIKEN Genome Exploration Research Group and Genome Science Group (Genome Network Project Core Group) and the FANTOM Consortium"/>
        </authorList>
    </citation>
    <scope>NUCLEOTIDE SEQUENCE</scope>
    <source>
        <strain evidence="2">C57BL/6J</strain>
        <tissue evidence="2">Hippocampus</tissue>
    </source>
</reference>
<gene>
    <name evidence="3" type="primary">Gm10199</name>
    <name evidence="3" type="synonym">Cnnm2</name>
</gene>
<evidence type="ECO:0000313" key="3">
    <source>
        <dbReference type="MGI" id="MGI:3704498"/>
    </source>
</evidence>
<feature type="non-terminal residue" evidence="2">
    <location>
        <position position="1"/>
    </location>
</feature>
<dbReference type="AlphaFoldDB" id="Q8C425"/>
<reference evidence="2" key="1">
    <citation type="journal article" date="1999" name="Methods Enzymol.">
        <title>High-efficiency full-length cDNA cloning.</title>
        <authorList>
            <person name="Carninci P."/>
            <person name="Hayashizaki Y."/>
        </authorList>
    </citation>
    <scope>NUCLEOTIDE SEQUENCE</scope>
    <source>
        <strain evidence="2">C57BL/6J</strain>
        <tissue evidence="2">Hippocampus</tissue>
    </source>
</reference>
<dbReference type="MGI" id="MGI:3704498">
    <property type="gene designation" value="Gm10199"/>
</dbReference>
<proteinExistence type="evidence at transcript level"/>
<organism evidence="2">
    <name type="scientific">Mus musculus</name>
    <name type="common">Mouse</name>
    <dbReference type="NCBI Taxonomy" id="10090"/>
    <lineage>
        <taxon>Eukaryota</taxon>
        <taxon>Metazoa</taxon>
        <taxon>Chordata</taxon>
        <taxon>Craniata</taxon>
        <taxon>Vertebrata</taxon>
        <taxon>Euteleostomi</taxon>
        <taxon>Mammalia</taxon>
        <taxon>Eutheria</taxon>
        <taxon>Euarchontoglires</taxon>
        <taxon>Glires</taxon>
        <taxon>Rodentia</taxon>
        <taxon>Myomorpha</taxon>
        <taxon>Muroidea</taxon>
        <taxon>Muridae</taxon>
        <taxon>Murinae</taxon>
        <taxon>Mus</taxon>
        <taxon>Mus</taxon>
    </lineage>
</organism>
<sequence>GVVENEVQRVIVKLGDGFQGSTVIRIHEGQVFDKEQVHDVGTFSLEHRDSSVATLHDLRHGVEVQDSLAGYHEAVPEGSHHVLHRLGAELQRPLDDVQLFLNEVVIGVSNPEHLQQFFPVIDRAYLLAQDAVQQFANRIRSGECHHHEKLGEEDGVGPYRQAVSGADGLGHDFSEDDDANGGDHHRHKA</sequence>
<feature type="region of interest" description="Disordered" evidence="1">
    <location>
        <begin position="148"/>
        <end position="189"/>
    </location>
</feature>
<reference evidence="2" key="3">
    <citation type="journal article" date="2000" name="Genome Res.">
        <title>RIKEN integrated sequence analysis (RISA) system--384-format sequencing pipeline with 384 multicapillary sequencer.</title>
        <authorList>
            <person name="Shibata K."/>
            <person name="Itoh M."/>
            <person name="Aizawa K."/>
            <person name="Nagaoka S."/>
            <person name="Sasaki N."/>
            <person name="Carninci P."/>
            <person name="Konno H."/>
            <person name="Akiyama J."/>
            <person name="Nishi K."/>
            <person name="Kitsunai T."/>
            <person name="Tashiro H."/>
            <person name="Itoh M."/>
            <person name="Sumi N."/>
            <person name="Ishii Y."/>
            <person name="Nakamura S."/>
            <person name="Hazama M."/>
            <person name="Nishine T."/>
            <person name="Harada A."/>
            <person name="Yamamoto R."/>
            <person name="Matsumoto H."/>
            <person name="Sakaguchi S."/>
            <person name="Ikegami T."/>
            <person name="Kashiwagi K."/>
            <person name="Fujiwake S."/>
            <person name="Inoue K."/>
            <person name="Togawa Y."/>
            <person name="Izawa M."/>
            <person name="Ohara E."/>
            <person name="Watahiki M."/>
            <person name="Yoneda Y."/>
            <person name="Ishikawa T."/>
            <person name="Ozawa K."/>
            <person name="Tanaka T."/>
            <person name="Matsuura S."/>
            <person name="Kawai J."/>
            <person name="Okazaki Y."/>
            <person name="Muramatsu M."/>
            <person name="Inoue Y."/>
            <person name="Kira A."/>
            <person name="Hayashizaki Y."/>
        </authorList>
    </citation>
    <scope>NUCLEOTIDE SEQUENCE</scope>
    <source>
        <strain evidence="2">C57BL/6J</strain>
        <tissue evidence="2">Hippocampus</tissue>
    </source>
</reference>
<reference evidence="2" key="6">
    <citation type="submission" date="2002-04" db="EMBL/GenBank/DDBJ databases">
        <authorList>
            <person name="Adachi J."/>
            <person name="Aizawa K."/>
            <person name="Akimura T."/>
            <person name="Arakawa T."/>
            <person name="Bono H."/>
            <person name="Carninci P."/>
            <person name="Fukuda S."/>
            <person name="Furuno M."/>
            <person name="Hanagaki T."/>
            <person name="Hara A."/>
            <person name="Hashizume W."/>
            <person name="Hayashida K."/>
            <person name="Hayatsu N."/>
            <person name="Hiramoto K."/>
            <person name="Hiraoka T."/>
            <person name="Hirozane T."/>
            <person name="Hori F."/>
            <person name="Imotani K."/>
            <person name="Ishii Y."/>
            <person name="Itoh M."/>
            <person name="Kagawa I."/>
            <person name="Kasukawa T."/>
            <person name="Katoh H."/>
            <person name="Kawai J."/>
            <person name="Kojima Y."/>
            <person name="Kondo S."/>
            <person name="Konno H."/>
            <person name="Kouda M."/>
            <person name="Koya S."/>
            <person name="Kurihara C."/>
            <person name="Matsuyama T."/>
            <person name="Miyazaki A."/>
            <person name="Murata M."/>
            <person name="Nakamura M."/>
            <person name="Nishi K."/>
            <person name="Nomura K."/>
            <person name="Numazaki R."/>
            <person name="Ohno M."/>
            <person name="Ohsato N."/>
            <person name="Okazaki Y."/>
            <person name="Saito R."/>
            <person name="Saitoh H."/>
            <person name="Sakai C."/>
            <person name="Sakai K."/>
            <person name="Sakazume N."/>
            <person name="Sano H."/>
            <person name="Sasaki D."/>
            <person name="Shibata K."/>
            <person name="Shinagawa A."/>
            <person name="Shiraki T."/>
            <person name="Sogabe Y."/>
            <person name="Tagami M."/>
            <person name="Tagawa A."/>
            <person name="Takahashi F."/>
            <person name="Takaku-Akahira S."/>
            <person name="Takeda Y."/>
            <person name="Tanaka T."/>
            <person name="Tomaru A."/>
            <person name="Toya T."/>
            <person name="Yasunishi A."/>
            <person name="Muramatsu M."/>
            <person name="Hayashizaki Y."/>
        </authorList>
    </citation>
    <scope>NUCLEOTIDE SEQUENCE</scope>
    <source>
        <strain evidence="2">C57BL/6J</strain>
        <tissue evidence="2">Hippocampus</tissue>
    </source>
</reference>
<reference evidence="2" key="7">
    <citation type="journal article" date="2005" name="Science">
        <title>The Transcriptional Landscape of the Mammalian Genome.</title>
        <authorList>
            <consortium name="The FANTOM Consortium"/>
            <consortium name="Riken Genome Exploration Research Group and Genome Science Group (Genome Network Project Core Group)"/>
        </authorList>
    </citation>
    <scope>NUCLEOTIDE SEQUENCE</scope>
    <source>
        <strain evidence="2">C57BL/6J</strain>
        <tissue evidence="2">Hippocampus</tissue>
    </source>
</reference>
<reference evidence="2" key="5">
    <citation type="journal article" date="2002" name="Nature">
        <title>Analysis of the mouse transcriptome based on functional annotation of 60,770 full-length cDNAs.</title>
        <authorList>
            <consortium name="The FANTOM Consortium and the RIKEN Genome Exploration Research Group Phase I and II Team"/>
        </authorList>
    </citation>
    <scope>NUCLEOTIDE SEQUENCE</scope>
    <source>
        <strain evidence="2">C57BL/6J</strain>
        <tissue evidence="2">Hippocampus</tissue>
    </source>
</reference>
<evidence type="ECO:0000256" key="1">
    <source>
        <dbReference type="SAM" id="MobiDB-lite"/>
    </source>
</evidence>
<reference evidence="2" key="2">
    <citation type="journal article" date="2000" name="Genome Res.">
        <title>Normalization and subtraction of cap-trapper-selected cDNAs to prepare full-length cDNA libraries for rapid discovery of new genes.</title>
        <authorList>
            <person name="Carninci P."/>
            <person name="Shibata Y."/>
            <person name="Hayatsu N."/>
            <person name="Sugahara Y."/>
            <person name="Shibata K."/>
            <person name="Itoh M."/>
            <person name="Konno H."/>
            <person name="Okazaki Y."/>
            <person name="Muramatsu M."/>
            <person name="Hayashizaki Y."/>
        </authorList>
    </citation>
    <scope>NUCLEOTIDE SEQUENCE</scope>
    <source>
        <strain evidence="2">C57BL/6J</strain>
        <tissue evidence="2">Hippocampus</tissue>
    </source>
</reference>
<name>Q8C425_MOUSE</name>
<protein>
    <submittedName>
        <fullName evidence="2">Uncharacterized protein</fullName>
    </submittedName>
</protein>